<dbReference type="AlphaFoldDB" id="A0A1J0VVP8"/>
<dbReference type="CDD" id="cd14014">
    <property type="entry name" value="STKc_PknB_like"/>
    <property type="match status" value="1"/>
</dbReference>
<evidence type="ECO:0000256" key="3">
    <source>
        <dbReference type="ARBA" id="ARBA00022679"/>
    </source>
</evidence>
<dbReference type="PROSITE" id="PS00108">
    <property type="entry name" value="PROTEIN_KINASE_ST"/>
    <property type="match status" value="1"/>
</dbReference>
<keyword evidence="3" id="KW-0808">Transferase</keyword>
<keyword evidence="2" id="KW-0723">Serine/threonine-protein kinase</keyword>
<name>A0A1J0VVP8_9NOCA</name>
<dbReference type="Proteomes" id="UP000183810">
    <property type="component" value="Chromosome"/>
</dbReference>
<keyword evidence="8" id="KW-1133">Transmembrane helix</keyword>
<dbReference type="Gene3D" id="3.30.200.20">
    <property type="entry name" value="Phosphorylase Kinase, domain 1"/>
    <property type="match status" value="1"/>
</dbReference>
<evidence type="ECO:0000256" key="5">
    <source>
        <dbReference type="ARBA" id="ARBA00022777"/>
    </source>
</evidence>
<evidence type="ECO:0000256" key="8">
    <source>
        <dbReference type="SAM" id="Phobius"/>
    </source>
</evidence>
<keyword evidence="6" id="KW-0067">ATP-binding</keyword>
<reference evidence="10" key="1">
    <citation type="submission" date="2016-11" db="EMBL/GenBank/DDBJ databases">
        <authorList>
            <person name="Jaros S."/>
            <person name="Januszkiewicz K."/>
            <person name="Wedrychowicz H."/>
        </authorList>
    </citation>
    <scope>NUCLEOTIDE SEQUENCE [LARGE SCALE GENOMIC DNA]</scope>
    <source>
        <strain evidence="10">Y48</strain>
    </source>
</reference>
<sequence>MGSVYLARHPRLPRQTALKVLNSELFADTEMRARFEREADLAAQLEHPNIVTVYDRGVDGDRLWISMQFVDGVDAATIARPVPVEHALHIIEGTAAALDHAHEAGVLHRDVKPANILLTGESGRERVLLTDFGIARPREDTSNLTRTGTFNATLAYAAPEQLTGSALDHRADQYSLACTLFALLTGAAPFAAANPVLVIQGHLQSPPPSARGHRRELPAALDAVLARALAKRPADRFDSCAEFTAAARRAVAGVGAQPTLFGASSMPRPAQANPPAVRAPSLVRPQPAPASEHGATSRQHSMPQQGAAPHQGSTTRQGHLPQPGTAPRQGSTPPQGHPPQRGNAPQQGSAPQGHAPRPVAPGRPPSQRPVAPARRGRRGPLVALAIVVALLAGAGVWVWRDDTGFIAVALGRSPGHGDLNAMAAAFPGLLPGSDKDTDGYFDTTCRAAPQWQSFYAEKGVEAAFNGWRARWECLSPSGDGFAFRFYSFDVGTAAESAVATFAVDADARGESADMFRRDHRFVYRDEYGGVVSTVISRFTDTERERFVLFTIPRVMGEQVLDELSQQVATAPW</sequence>
<evidence type="ECO:0000313" key="11">
    <source>
        <dbReference type="Proteomes" id="UP000183810"/>
    </source>
</evidence>
<feature type="region of interest" description="Disordered" evidence="7">
    <location>
        <begin position="262"/>
        <end position="376"/>
    </location>
</feature>
<dbReference type="EMBL" id="CP018082">
    <property type="protein sequence ID" value="APE36073.1"/>
    <property type="molecule type" value="Genomic_DNA"/>
</dbReference>
<keyword evidence="8" id="KW-0472">Membrane</keyword>
<feature type="compositionally biased region" description="Pro residues" evidence="7">
    <location>
        <begin position="358"/>
        <end position="367"/>
    </location>
</feature>
<evidence type="ECO:0000256" key="1">
    <source>
        <dbReference type="ARBA" id="ARBA00012513"/>
    </source>
</evidence>
<dbReference type="GO" id="GO:0004674">
    <property type="term" value="F:protein serine/threonine kinase activity"/>
    <property type="evidence" value="ECO:0007669"/>
    <property type="project" value="UniProtKB-KW"/>
</dbReference>
<feature type="transmembrane region" description="Helical" evidence="8">
    <location>
        <begin position="381"/>
        <end position="399"/>
    </location>
</feature>
<keyword evidence="11" id="KW-1185">Reference proteome</keyword>
<dbReference type="EC" id="2.7.11.1" evidence="1"/>
<keyword evidence="5" id="KW-0418">Kinase</keyword>
<dbReference type="InterPro" id="IPR011009">
    <property type="entry name" value="Kinase-like_dom_sf"/>
</dbReference>
<evidence type="ECO:0000256" key="6">
    <source>
        <dbReference type="ARBA" id="ARBA00022840"/>
    </source>
</evidence>
<evidence type="ECO:0000256" key="7">
    <source>
        <dbReference type="SAM" id="MobiDB-lite"/>
    </source>
</evidence>
<evidence type="ECO:0000313" key="10">
    <source>
        <dbReference type="EMBL" id="APE36073.1"/>
    </source>
</evidence>
<evidence type="ECO:0000256" key="4">
    <source>
        <dbReference type="ARBA" id="ARBA00022741"/>
    </source>
</evidence>
<dbReference type="InterPro" id="IPR000719">
    <property type="entry name" value="Prot_kinase_dom"/>
</dbReference>
<dbReference type="KEGG" id="nsl:BOX37_21485"/>
<protein>
    <recommendedName>
        <fullName evidence="1">non-specific serine/threonine protein kinase</fullName>
        <ecNumber evidence="1">2.7.11.1</ecNumber>
    </recommendedName>
</protein>
<dbReference type="Gene3D" id="1.10.510.10">
    <property type="entry name" value="Transferase(Phosphotransferase) domain 1"/>
    <property type="match status" value="1"/>
</dbReference>
<dbReference type="PROSITE" id="PS50011">
    <property type="entry name" value="PROTEIN_KINASE_DOM"/>
    <property type="match status" value="1"/>
</dbReference>
<keyword evidence="4" id="KW-0547">Nucleotide-binding</keyword>
<keyword evidence="8" id="KW-0812">Transmembrane</keyword>
<dbReference type="SMART" id="SM00220">
    <property type="entry name" value="S_TKc"/>
    <property type="match status" value="1"/>
</dbReference>
<dbReference type="Pfam" id="PF00069">
    <property type="entry name" value="Pkinase"/>
    <property type="match status" value="1"/>
</dbReference>
<feature type="domain" description="Protein kinase" evidence="9">
    <location>
        <begin position="1"/>
        <end position="260"/>
    </location>
</feature>
<feature type="compositionally biased region" description="Polar residues" evidence="7">
    <location>
        <begin position="294"/>
        <end position="304"/>
    </location>
</feature>
<evidence type="ECO:0000256" key="2">
    <source>
        <dbReference type="ARBA" id="ARBA00022527"/>
    </source>
</evidence>
<dbReference type="GO" id="GO:0005524">
    <property type="term" value="F:ATP binding"/>
    <property type="evidence" value="ECO:0007669"/>
    <property type="project" value="UniProtKB-KW"/>
</dbReference>
<dbReference type="InterPro" id="IPR008271">
    <property type="entry name" value="Ser/Thr_kinase_AS"/>
</dbReference>
<accession>A0A1J0VVP8</accession>
<dbReference type="PANTHER" id="PTHR43289">
    <property type="entry name" value="MITOGEN-ACTIVATED PROTEIN KINASE KINASE KINASE 20-RELATED"/>
    <property type="match status" value="1"/>
</dbReference>
<evidence type="ECO:0000259" key="9">
    <source>
        <dbReference type="PROSITE" id="PS50011"/>
    </source>
</evidence>
<dbReference type="PANTHER" id="PTHR43289:SF6">
    <property type="entry name" value="SERINE_THREONINE-PROTEIN KINASE NEKL-3"/>
    <property type="match status" value="1"/>
</dbReference>
<organism evidence="10 11">
    <name type="scientific">Nocardia mangyaensis</name>
    <dbReference type="NCBI Taxonomy" id="2213200"/>
    <lineage>
        <taxon>Bacteria</taxon>
        <taxon>Bacillati</taxon>
        <taxon>Actinomycetota</taxon>
        <taxon>Actinomycetes</taxon>
        <taxon>Mycobacteriales</taxon>
        <taxon>Nocardiaceae</taxon>
        <taxon>Nocardia</taxon>
    </lineage>
</organism>
<gene>
    <name evidence="10" type="ORF">BOX37_21485</name>
</gene>
<proteinExistence type="predicted"/>
<dbReference type="SUPFAM" id="SSF56112">
    <property type="entry name" value="Protein kinase-like (PK-like)"/>
    <property type="match status" value="1"/>
</dbReference>